<dbReference type="GeneID" id="30964465"/>
<name>A0A1D2VBU7_9ASCO</name>
<feature type="region of interest" description="Disordered" evidence="1">
    <location>
        <begin position="77"/>
        <end position="101"/>
    </location>
</feature>
<dbReference type="OrthoDB" id="541883at2759"/>
<dbReference type="Pfam" id="PF09949">
    <property type="entry name" value="APP1_cat"/>
    <property type="match status" value="1"/>
</dbReference>
<dbReference type="InterPro" id="IPR052935">
    <property type="entry name" value="Mg2+_PAP"/>
</dbReference>
<dbReference type="InParanoid" id="A0A1D2VBU7"/>
<dbReference type="InterPro" id="IPR019236">
    <property type="entry name" value="APP1_cat"/>
</dbReference>
<evidence type="ECO:0000259" key="2">
    <source>
        <dbReference type="Pfam" id="PF09949"/>
    </source>
</evidence>
<dbReference type="STRING" id="1344418.A0A1D2VBU7"/>
<organism evidence="3 4">
    <name type="scientific">Ascoidea rubescens DSM 1968</name>
    <dbReference type="NCBI Taxonomy" id="1344418"/>
    <lineage>
        <taxon>Eukaryota</taxon>
        <taxon>Fungi</taxon>
        <taxon>Dikarya</taxon>
        <taxon>Ascomycota</taxon>
        <taxon>Saccharomycotina</taxon>
        <taxon>Saccharomycetes</taxon>
        <taxon>Ascoideaceae</taxon>
        <taxon>Ascoidea</taxon>
    </lineage>
</organism>
<feature type="non-terminal residue" evidence="3">
    <location>
        <position position="365"/>
    </location>
</feature>
<evidence type="ECO:0000313" key="3">
    <source>
        <dbReference type="EMBL" id="ODV59099.1"/>
    </source>
</evidence>
<dbReference type="FunCoup" id="A0A1D2VBU7">
    <property type="interactions" value="60"/>
</dbReference>
<dbReference type="GO" id="GO:0030479">
    <property type="term" value="C:actin cortical patch"/>
    <property type="evidence" value="ECO:0007669"/>
    <property type="project" value="TreeGrafter"/>
</dbReference>
<dbReference type="AlphaFoldDB" id="A0A1D2VBU7"/>
<keyword evidence="4" id="KW-1185">Reference proteome</keyword>
<dbReference type="Proteomes" id="UP000095038">
    <property type="component" value="Unassembled WGS sequence"/>
</dbReference>
<gene>
    <name evidence="3" type="ORF">ASCRUDRAFT_38145</name>
</gene>
<feature type="domain" description="Phosphatidate phosphatase APP1 catalytic" evidence="2">
    <location>
        <begin position="189"/>
        <end position="342"/>
    </location>
</feature>
<dbReference type="RefSeq" id="XP_020045406.1">
    <property type="nucleotide sequence ID" value="XM_020190829.1"/>
</dbReference>
<dbReference type="EMBL" id="KV454488">
    <property type="protein sequence ID" value="ODV59099.1"/>
    <property type="molecule type" value="Genomic_DNA"/>
</dbReference>
<proteinExistence type="predicted"/>
<dbReference type="GO" id="GO:0008195">
    <property type="term" value="F:phosphatidate phosphatase activity"/>
    <property type="evidence" value="ECO:0007669"/>
    <property type="project" value="InterPro"/>
</dbReference>
<dbReference type="PANTHER" id="PTHR28208">
    <property type="entry name" value="PHOSPHATIDATE PHOSPHATASE APP1"/>
    <property type="match status" value="1"/>
</dbReference>
<evidence type="ECO:0000313" key="4">
    <source>
        <dbReference type="Proteomes" id="UP000095038"/>
    </source>
</evidence>
<evidence type="ECO:0000256" key="1">
    <source>
        <dbReference type="SAM" id="MobiDB-lite"/>
    </source>
</evidence>
<protein>
    <recommendedName>
        <fullName evidence="2">Phosphatidate phosphatase APP1 catalytic domain-containing protein</fullName>
    </recommendedName>
</protein>
<reference evidence="4" key="1">
    <citation type="submission" date="2016-05" db="EMBL/GenBank/DDBJ databases">
        <title>Comparative genomics of biotechnologically important yeasts.</title>
        <authorList>
            <consortium name="DOE Joint Genome Institute"/>
            <person name="Riley R."/>
            <person name="Haridas S."/>
            <person name="Wolfe K.H."/>
            <person name="Lopes M.R."/>
            <person name="Hittinger C.T."/>
            <person name="Goker M."/>
            <person name="Salamov A."/>
            <person name="Wisecaver J."/>
            <person name="Long T.M."/>
            <person name="Aerts A.L."/>
            <person name="Barry K."/>
            <person name="Choi C."/>
            <person name="Clum A."/>
            <person name="Coughlan A.Y."/>
            <person name="Deshpande S."/>
            <person name="Douglass A.P."/>
            <person name="Hanson S.J."/>
            <person name="Klenk H.-P."/>
            <person name="Labutti K."/>
            <person name="Lapidus A."/>
            <person name="Lindquist E."/>
            <person name="Lipzen A."/>
            <person name="Meier-Kolthoff J.P."/>
            <person name="Ohm R.A."/>
            <person name="Otillar R.P."/>
            <person name="Pangilinan J."/>
            <person name="Peng Y."/>
            <person name="Rokas A."/>
            <person name="Rosa C.A."/>
            <person name="Scheuner C."/>
            <person name="Sibirny A.A."/>
            <person name="Slot J.C."/>
            <person name="Stielow J.B."/>
            <person name="Sun H."/>
            <person name="Kurtzman C.P."/>
            <person name="Blackwell M."/>
            <person name="Grigoriev I.V."/>
            <person name="Jeffries T.W."/>
        </authorList>
    </citation>
    <scope>NUCLEOTIDE SEQUENCE [LARGE SCALE GENOMIC DNA]</scope>
    <source>
        <strain evidence="4">DSM 1968</strain>
    </source>
</reference>
<dbReference type="PANTHER" id="PTHR28208:SF3">
    <property type="entry name" value="PHOSPHATIDATE PHOSPHATASE APP1"/>
    <property type="match status" value="1"/>
</dbReference>
<feature type="compositionally biased region" description="Low complexity" evidence="1">
    <location>
        <begin position="77"/>
        <end position="94"/>
    </location>
</feature>
<accession>A0A1D2VBU7</accession>
<sequence length="365" mass="42343">MNNYEIFVPLDSQFILYPSYTWQEDSLYHVNIRGWLFYCPQTMSKKNKIVFTVAKQLIRSNATDYANLDLINQNESNRSPYISNSNSNSQSSTSLPPRKKANPEDVLKERLKYFMAKSLPQVNITIKLGSDHDVPFESLVTKTLPTDYNGKFDILLKSSYKPSIIHVFVDSNNEIFQFQLPLFIHQNGISIISDIDDTIKKTDVVSDKRNLFNNVFIKDIKNWTLEGISDFFNEIYAKKSSKDIKFHYVSNSPWQLYSIISQFFQLTNMPPGSFHLKQYSGNYLNSFMEPAVERKRPGLYTILQKFPNRKFILLGDSGEQDLEAYTDIVRRFPGKVLGIYLRIVPNSFSDFGYDVKTLNQLKKIL</sequence>